<dbReference type="InterPro" id="IPR058512">
    <property type="entry name" value="DUF8199"/>
</dbReference>
<keyword evidence="2" id="KW-1185">Reference proteome</keyword>
<dbReference type="RefSeq" id="WP_073164256.1">
    <property type="nucleotide sequence ID" value="NZ_FQZE01000001.1"/>
</dbReference>
<gene>
    <name evidence="1" type="ORF">SAMN05444280_101224</name>
</gene>
<protein>
    <submittedName>
        <fullName evidence="1">Uncharacterized protein</fullName>
    </submittedName>
</protein>
<dbReference type="NCBIfam" id="NF047658">
    <property type="entry name" value="HYC_CC_PP"/>
    <property type="match status" value="1"/>
</dbReference>
<accession>A0A1M6AJ76</accession>
<evidence type="ECO:0000313" key="1">
    <source>
        <dbReference type="EMBL" id="SHI36534.1"/>
    </source>
</evidence>
<evidence type="ECO:0000313" key="2">
    <source>
        <dbReference type="Proteomes" id="UP000184050"/>
    </source>
</evidence>
<sequence>MLRKISHILFSFLLLLVTTGMAVSQHYCGDFLVSTSLFGEADPCCDSGECCHNESSFYQLDEDFSTPLISKIPAFNQLSVFENFSFNTSWQLPKPAIKKAFILFESPPPLTTLKALSLIQVYRL</sequence>
<reference evidence="1 2" key="1">
    <citation type="submission" date="2016-11" db="EMBL/GenBank/DDBJ databases">
        <authorList>
            <person name="Jaros S."/>
            <person name="Januszkiewicz K."/>
            <person name="Wedrychowicz H."/>
        </authorList>
    </citation>
    <scope>NUCLEOTIDE SEQUENCE [LARGE SCALE GENOMIC DNA]</scope>
    <source>
        <strain evidence="1 2">DSM 27063</strain>
    </source>
</reference>
<dbReference type="Proteomes" id="UP000184050">
    <property type="component" value="Unassembled WGS sequence"/>
</dbReference>
<dbReference type="InterPro" id="IPR058060">
    <property type="entry name" value="HYC_CC_PP"/>
</dbReference>
<dbReference type="OrthoDB" id="1120477at2"/>
<dbReference type="Pfam" id="PF26622">
    <property type="entry name" value="DUF8199"/>
    <property type="match status" value="1"/>
</dbReference>
<organism evidence="1 2">
    <name type="scientific">Tangfeifania diversioriginum</name>
    <dbReference type="NCBI Taxonomy" id="1168035"/>
    <lineage>
        <taxon>Bacteria</taxon>
        <taxon>Pseudomonadati</taxon>
        <taxon>Bacteroidota</taxon>
        <taxon>Bacteroidia</taxon>
        <taxon>Marinilabiliales</taxon>
        <taxon>Prolixibacteraceae</taxon>
        <taxon>Tangfeifania</taxon>
    </lineage>
</organism>
<dbReference type="EMBL" id="FQZE01000001">
    <property type="protein sequence ID" value="SHI36534.1"/>
    <property type="molecule type" value="Genomic_DNA"/>
</dbReference>
<name>A0A1M6AJ76_9BACT</name>
<dbReference type="STRING" id="1168035.SAMN05444280_101224"/>
<dbReference type="AlphaFoldDB" id="A0A1M6AJ76"/>
<proteinExistence type="predicted"/>